<organism evidence="2 3">
    <name type="scientific">Alcanivorax hongdengensis A-11-3</name>
    <dbReference type="NCBI Taxonomy" id="1177179"/>
    <lineage>
        <taxon>Bacteria</taxon>
        <taxon>Pseudomonadati</taxon>
        <taxon>Pseudomonadota</taxon>
        <taxon>Gammaproteobacteria</taxon>
        <taxon>Oceanospirillales</taxon>
        <taxon>Alcanivoracaceae</taxon>
        <taxon>Alcanivorax</taxon>
    </lineage>
</organism>
<evidence type="ECO:0000256" key="1">
    <source>
        <dbReference type="SAM" id="Phobius"/>
    </source>
</evidence>
<dbReference type="InterPro" id="IPR005625">
    <property type="entry name" value="PepSY-ass_TM"/>
</dbReference>
<protein>
    <submittedName>
        <fullName evidence="2">PepSY-associated TM helix domain-containing protein</fullName>
    </submittedName>
</protein>
<feature type="transmembrane region" description="Helical" evidence="1">
    <location>
        <begin position="211"/>
        <end position="235"/>
    </location>
</feature>
<keyword evidence="3" id="KW-1185">Reference proteome</keyword>
<name>L0W9X6_9GAMM</name>
<comment type="caution">
    <text evidence="2">The sequence shown here is derived from an EMBL/GenBank/DDBJ whole genome shotgun (WGS) entry which is preliminary data.</text>
</comment>
<accession>L0W9X6</accession>
<dbReference type="eggNOG" id="COG3182">
    <property type="taxonomic scope" value="Bacteria"/>
</dbReference>
<dbReference type="RefSeq" id="WP_008929781.1">
    <property type="nucleotide sequence ID" value="NZ_AMRJ01000023.1"/>
</dbReference>
<dbReference type="EMBL" id="AMRJ01000023">
    <property type="protein sequence ID" value="EKF73558.1"/>
    <property type="molecule type" value="Genomic_DNA"/>
</dbReference>
<gene>
    <name evidence="2" type="ORF">A11A3_13053</name>
</gene>
<dbReference type="OrthoDB" id="9204737at2"/>
<evidence type="ECO:0000313" key="3">
    <source>
        <dbReference type="Proteomes" id="UP000010164"/>
    </source>
</evidence>
<sequence>MSRRLWRWHRLLGVLAALPVIFLAVTGVLISASDSLGWSRAPVYSAWLGRLYHLQPTIPEQGYAAGEHWLSLRDGALLFDQQAINRCDTLGGALMQGDDIAVLCDQRLLWLDAQGGLLEVQRGLPAAPRQLGQAAAGDAPLALRAAQATYLYDVSSGLWAPASSSLSVHWAQPSPLPEALHHALQVHSPIPGISRERVLLDLHSGRLGGKAGVWLVTATGLFMCLLAITGLISWWRIWRRRRS</sequence>
<evidence type="ECO:0000313" key="2">
    <source>
        <dbReference type="EMBL" id="EKF73558.1"/>
    </source>
</evidence>
<keyword evidence="1" id="KW-1133">Transmembrane helix</keyword>
<dbReference type="STRING" id="1177179.A11A3_13053"/>
<dbReference type="PATRIC" id="fig|1177179.3.peg.2595"/>
<proteinExistence type="predicted"/>
<dbReference type="AlphaFoldDB" id="L0W9X6"/>
<reference evidence="2 3" key="1">
    <citation type="journal article" date="2012" name="J. Bacteriol.">
        <title>Genome Sequence of the Alkane-Degrading Bacterium Alcanivorax hongdengensis Type Strain A-11-3.</title>
        <authorList>
            <person name="Lai Q."/>
            <person name="Shao Z."/>
        </authorList>
    </citation>
    <scope>NUCLEOTIDE SEQUENCE [LARGE SCALE GENOMIC DNA]</scope>
    <source>
        <strain evidence="2 3">A-11-3</strain>
    </source>
</reference>
<keyword evidence="1" id="KW-0472">Membrane</keyword>
<dbReference type="Proteomes" id="UP000010164">
    <property type="component" value="Unassembled WGS sequence"/>
</dbReference>
<keyword evidence="1" id="KW-0812">Transmembrane</keyword>
<dbReference type="Pfam" id="PF03929">
    <property type="entry name" value="PepSY_TM"/>
    <property type="match status" value="1"/>
</dbReference>